<name>A0A0G1FUY7_9BACT</name>
<sequence length="239" mass="28239">MNDLTILYYTANTIPDIPGQRIRDYLQKIIQNKYPIISVSQKPINLGKNICVGQIGRSKYNEYKQILIGAREAKTKYIATAEDDTLYSADHFTFRPADDYFYYETNMWLAREEYFWRMENVNARFGMWGCMARKDILVKNLTQRYSLFPTDPLPKSDKNNSKYRSLRWGEPGTHDEQFGMENKRKLFTSKEPTITFIYKQSMGGRHFLGRYGNSNPENTAKKIKKHGESKKLWKTYWID</sequence>
<organism evidence="1 2">
    <name type="scientific">Candidatus Woesebacteria bacterium GW2011_GWB1_43_14</name>
    <dbReference type="NCBI Taxonomy" id="1618578"/>
    <lineage>
        <taxon>Bacteria</taxon>
        <taxon>Candidatus Woeseibacteriota</taxon>
    </lineage>
</organism>
<gene>
    <name evidence="1" type="ORF">UV74_C0002G0030</name>
</gene>
<reference evidence="1 2" key="1">
    <citation type="journal article" date="2015" name="Nature">
        <title>rRNA introns, odd ribosomes, and small enigmatic genomes across a large radiation of phyla.</title>
        <authorList>
            <person name="Brown C.T."/>
            <person name="Hug L.A."/>
            <person name="Thomas B.C."/>
            <person name="Sharon I."/>
            <person name="Castelle C.J."/>
            <person name="Singh A."/>
            <person name="Wilkins M.J."/>
            <person name="Williams K.H."/>
            <person name="Banfield J.F."/>
        </authorList>
    </citation>
    <scope>NUCLEOTIDE SEQUENCE [LARGE SCALE GENOMIC DNA]</scope>
</reference>
<accession>A0A0G1FUY7</accession>
<comment type="caution">
    <text evidence="1">The sequence shown here is derived from an EMBL/GenBank/DDBJ whole genome shotgun (WGS) entry which is preliminary data.</text>
</comment>
<dbReference type="STRING" id="1618578.UV74_C0002G0030"/>
<dbReference type="AlphaFoldDB" id="A0A0G1FUY7"/>
<evidence type="ECO:0000313" key="1">
    <source>
        <dbReference type="EMBL" id="KKS98811.1"/>
    </source>
</evidence>
<proteinExistence type="predicted"/>
<dbReference type="EMBL" id="LCFQ01000002">
    <property type="protein sequence ID" value="KKS98811.1"/>
    <property type="molecule type" value="Genomic_DNA"/>
</dbReference>
<dbReference type="Proteomes" id="UP000034090">
    <property type="component" value="Unassembled WGS sequence"/>
</dbReference>
<protein>
    <submittedName>
        <fullName evidence="1">Uncharacterized protein</fullName>
    </submittedName>
</protein>
<evidence type="ECO:0000313" key="2">
    <source>
        <dbReference type="Proteomes" id="UP000034090"/>
    </source>
</evidence>